<dbReference type="AlphaFoldDB" id="Q1PY48"/>
<reference evidence="1" key="2">
    <citation type="submission" date="2006-01" db="EMBL/GenBank/DDBJ databases">
        <authorList>
            <person name="Genoscope"/>
        </authorList>
    </citation>
    <scope>NUCLEOTIDE SEQUENCE</scope>
</reference>
<evidence type="ECO:0000313" key="2">
    <source>
        <dbReference type="EMBL" id="QII09656.1"/>
    </source>
</evidence>
<reference evidence="2 3" key="3">
    <citation type="submission" date="2020-02" db="EMBL/GenBank/DDBJ databases">
        <title>Newly sequenced genome of strain CSTR1 showed variability in Candidatus Kuenenia stuttgartiensis genomes.</title>
        <authorList>
            <person name="Ding C."/>
            <person name="Adrian L."/>
        </authorList>
    </citation>
    <scope>NUCLEOTIDE SEQUENCE [LARGE SCALE GENOMIC DNA]</scope>
    <source>
        <strain evidence="2 3">CSTR1</strain>
    </source>
</reference>
<dbReference type="Proteomes" id="UP000501926">
    <property type="component" value="Chromosome"/>
</dbReference>
<sequence>MYEKQRYCHDLSHWYRHFDITICCITGYISCLLKYKFIGTLLINNQKPLRKIRRVLFFK</sequence>
<dbReference type="EMBL" id="CP049055">
    <property type="protein sequence ID" value="QII09656.1"/>
    <property type="molecule type" value="Genomic_DNA"/>
</dbReference>
<evidence type="ECO:0000313" key="3">
    <source>
        <dbReference type="Proteomes" id="UP000501926"/>
    </source>
</evidence>
<accession>Q1PY48</accession>
<name>Q1PY48_KUEST</name>
<reference evidence="1" key="1">
    <citation type="journal article" date="2006" name="Nature">
        <title>Deciphering the evolution and metabolism of an anammox bacterium from a community genome.</title>
        <authorList>
            <person name="Strous M."/>
            <person name="Pelletier E."/>
            <person name="Mangenot S."/>
            <person name="Rattei T."/>
            <person name="Lehner A."/>
            <person name="Taylor M.W."/>
            <person name="Horn M."/>
            <person name="Daims H."/>
            <person name="Bartol-Mavel D."/>
            <person name="Wincker P."/>
            <person name="Barbe V."/>
            <person name="Fonknechten N."/>
            <person name="Vallenet D."/>
            <person name="Segurens B."/>
            <person name="Schenowitz-Truong C."/>
            <person name="Medigue C."/>
            <person name="Collingro A."/>
            <person name="Snel B."/>
            <person name="Dutilh B.E."/>
            <person name="OpDenCamp H.J.M."/>
            <person name="vanDerDrift C."/>
            <person name="Cirpus I."/>
            <person name="vanDePas-Schoonen K.T."/>
            <person name="Harhangi H.R."/>
            <person name="vanNiftrik L."/>
            <person name="Schmid M."/>
            <person name="Keltjens J."/>
            <person name="vanDeVossenberg J."/>
            <person name="Kartal B."/>
            <person name="Meier H."/>
            <person name="Frishman D."/>
            <person name="Huynen M.A."/>
            <person name="Mewes H."/>
            <person name="Weissenbach J."/>
            <person name="Jetten M.S.M."/>
            <person name="Wagner M."/>
            <person name="LePaslier D."/>
        </authorList>
    </citation>
    <scope>NUCLEOTIDE SEQUENCE</scope>
</reference>
<gene>
    <name evidence="2" type="ORF">KsCSTR_02770</name>
    <name evidence="1" type="ORF">kustd2209</name>
</gene>
<protein>
    <submittedName>
        <fullName evidence="1">Uncharacterized protein</fullName>
    </submittedName>
</protein>
<evidence type="ECO:0000313" key="1">
    <source>
        <dbReference type="EMBL" id="CAJ72954.1"/>
    </source>
</evidence>
<organism evidence="1">
    <name type="scientific">Kuenenia stuttgartiensis</name>
    <dbReference type="NCBI Taxonomy" id="174633"/>
    <lineage>
        <taxon>Bacteria</taxon>
        <taxon>Pseudomonadati</taxon>
        <taxon>Planctomycetota</taxon>
        <taxon>Candidatus Brocadiia</taxon>
        <taxon>Candidatus Brocadiales</taxon>
        <taxon>Candidatus Brocadiaceae</taxon>
        <taxon>Candidatus Kuenenia</taxon>
    </lineage>
</organism>
<dbReference type="EMBL" id="CT573072">
    <property type="protein sequence ID" value="CAJ72954.1"/>
    <property type="molecule type" value="Genomic_DNA"/>
</dbReference>
<proteinExistence type="predicted"/>